<organism evidence="4">
    <name type="scientific">Schizophyllum commune (strain H4-8 / FGSC 9210)</name>
    <name type="common">Split gill fungus</name>
    <dbReference type="NCBI Taxonomy" id="578458"/>
    <lineage>
        <taxon>Eukaryota</taxon>
        <taxon>Fungi</taxon>
        <taxon>Dikarya</taxon>
        <taxon>Basidiomycota</taxon>
        <taxon>Agaricomycotina</taxon>
        <taxon>Agaricomycetes</taxon>
        <taxon>Agaricomycetidae</taxon>
        <taxon>Agaricales</taxon>
        <taxon>Schizophyllaceae</taxon>
        <taxon>Schizophyllum</taxon>
    </lineage>
</organism>
<dbReference type="EMBL" id="GL377306">
    <property type="protein sequence ID" value="EFI96838.1"/>
    <property type="molecule type" value="Genomic_DNA"/>
</dbReference>
<reference evidence="3 4" key="1">
    <citation type="journal article" date="2010" name="Nat. Biotechnol.">
        <title>Genome sequence of the model mushroom Schizophyllum commune.</title>
        <authorList>
            <person name="Ohm R.A."/>
            <person name="de Jong J.F."/>
            <person name="Lugones L.G."/>
            <person name="Aerts A."/>
            <person name="Kothe E."/>
            <person name="Stajich J.E."/>
            <person name="de Vries R.P."/>
            <person name="Record E."/>
            <person name="Levasseur A."/>
            <person name="Baker S.E."/>
            <person name="Bartholomew K.A."/>
            <person name="Coutinho P.M."/>
            <person name="Erdmann S."/>
            <person name="Fowler T.J."/>
            <person name="Gathman A.C."/>
            <person name="Lombard V."/>
            <person name="Henrissat B."/>
            <person name="Knabe N."/>
            <person name="Kuees U."/>
            <person name="Lilly W.W."/>
            <person name="Lindquist E."/>
            <person name="Lucas S."/>
            <person name="Magnuson J.K."/>
            <person name="Piumi F."/>
            <person name="Raudaskoski M."/>
            <person name="Salamov A."/>
            <person name="Schmutz J."/>
            <person name="Schwarze F.W.M.R."/>
            <person name="vanKuyk P.A."/>
            <person name="Horton J.S."/>
            <person name="Grigoriev I.V."/>
            <person name="Woesten H.A.B."/>
        </authorList>
    </citation>
    <scope>NUCLEOTIDE SEQUENCE [LARGE SCALE GENOMIC DNA]</scope>
    <source>
        <strain evidence="4">H4-8 / FGSC 9210</strain>
    </source>
</reference>
<feature type="compositionally biased region" description="Basic and acidic residues" evidence="1">
    <location>
        <begin position="625"/>
        <end position="640"/>
    </location>
</feature>
<protein>
    <submittedName>
        <fullName evidence="3">Uncharacterized protein</fullName>
    </submittedName>
</protein>
<dbReference type="OrthoDB" id="2644397at2759"/>
<keyword evidence="2" id="KW-0812">Transmembrane</keyword>
<dbReference type="HOGENOM" id="CLU_026310_0_0_1"/>
<dbReference type="KEGG" id="scm:SCHCO_02626313"/>
<dbReference type="VEuPathDB" id="FungiDB:SCHCODRAFT_02626313"/>
<dbReference type="AlphaFoldDB" id="D8Q4R7"/>
<keyword evidence="4" id="KW-1185">Reference proteome</keyword>
<feature type="compositionally biased region" description="Polar residues" evidence="1">
    <location>
        <begin position="645"/>
        <end position="657"/>
    </location>
</feature>
<dbReference type="Proteomes" id="UP000007431">
    <property type="component" value="Unassembled WGS sequence"/>
</dbReference>
<feature type="transmembrane region" description="Helical" evidence="2">
    <location>
        <begin position="63"/>
        <end position="86"/>
    </location>
</feature>
<name>D8Q4R7_SCHCM</name>
<dbReference type="eggNOG" id="ENOG502SQ09">
    <property type="taxonomic scope" value="Eukaryota"/>
</dbReference>
<evidence type="ECO:0000256" key="2">
    <source>
        <dbReference type="SAM" id="Phobius"/>
    </source>
</evidence>
<dbReference type="InParanoid" id="D8Q4R7"/>
<evidence type="ECO:0000256" key="1">
    <source>
        <dbReference type="SAM" id="MobiDB-lite"/>
    </source>
</evidence>
<gene>
    <name evidence="3" type="ORF">SCHCODRAFT_234844</name>
</gene>
<keyword evidence="2" id="KW-1133">Transmembrane helix</keyword>
<feature type="transmembrane region" description="Helical" evidence="2">
    <location>
        <begin position="21"/>
        <end position="43"/>
    </location>
</feature>
<evidence type="ECO:0000313" key="4">
    <source>
        <dbReference type="Proteomes" id="UP000007431"/>
    </source>
</evidence>
<feature type="transmembrane region" description="Helical" evidence="2">
    <location>
        <begin position="516"/>
        <end position="535"/>
    </location>
</feature>
<feature type="region of interest" description="Disordered" evidence="1">
    <location>
        <begin position="622"/>
        <end position="657"/>
    </location>
</feature>
<dbReference type="RefSeq" id="XP_003031741.1">
    <property type="nucleotide sequence ID" value="XM_003031695.1"/>
</dbReference>
<sequence length="657" mass="72627">MIKRCLDALYSALDRVYVLRQLSYALHGFLVGLHLALGILHLLPLEQSVTFSLSPDDDPSDTSLAVAMTMSGTIFATLYGSLLIWVTQKLALRRLLTSRQTLTAMHDEYNSWIGIGSAMLALVGQCRIRSALPWVSCITAYLVCITALHSTVPSMVTVKVGEVDFEDSVTTRLAYPDVQGMLYSSASTSENAPSLYHALFTDASSLLPYIALLNGDQEPGLARSTIYDITMPEAGMRQSNSTTLVNSTTFSVRCGKLESLRLEGYHPKDAREVRHYDLSHVYPNGTKQDGLRILNMQPNNAMAFAWLNSSSDADARPAFNRSFYLYGTFNVMDSAGVWLPNLTLPQRVAAGAPVNMSVVGCNLYSSDAFVHVNTTTRLAVREEVANMSTGAHWEAYEPRGAVEAGELGILDLWTTAISKQYETNFSLGRSETHKLGFMAKYLTSRLGLKLPSYSGAYVPRRRVHLYELENALSELVASYFWALNQVNTNNQYGIERTSVTTTLVPMPVRKFRLNRLSIFSGLLISLALLCMNYLLVRPRVSRAKHAVDILDSLGLLQTVWFLRNRPDVLSTVGRVENPVEDELRGAGMFVMEPDIRDSVCVRDVGCAGRGETPIPLMLLPAGTKQSREGDGGREEMKTAKLDANCTPSSWQEFDSDC</sequence>
<dbReference type="OMA" id="WERTPNT"/>
<keyword evidence="2" id="KW-0472">Membrane</keyword>
<dbReference type="STRING" id="578458.D8Q4R7"/>
<dbReference type="GeneID" id="9596272"/>
<proteinExistence type="predicted"/>
<accession>D8Q4R7</accession>
<evidence type="ECO:0000313" key="3">
    <source>
        <dbReference type="EMBL" id="EFI96838.1"/>
    </source>
</evidence>